<dbReference type="EMBL" id="AMKT01000028">
    <property type="protein sequence ID" value="OXG25233.1"/>
    <property type="molecule type" value="Genomic_DNA"/>
</dbReference>
<dbReference type="Proteomes" id="UP000199727">
    <property type="component" value="Unassembled WGS sequence"/>
</dbReference>
<sequence length="121" mass="13604">MLYTFARAFWGTWALRLEGAIVSVLGKIGVVQLFEGSGKIHSDEKGRLDKGATEVGDCFILEANLSSPPIYYNLQYSFLRLAIYRWVSLSLSEKSLGGYHILSIVPSPLLQHIRLNFTILR</sequence>
<proteinExistence type="predicted"/>
<evidence type="ECO:0000313" key="2">
    <source>
        <dbReference type="Proteomes" id="UP000199727"/>
    </source>
</evidence>
<comment type="caution">
    <text evidence="1">The sequence shown here is derived from an EMBL/GenBank/DDBJ whole genome shotgun (WGS) entry which is preliminary data.</text>
</comment>
<gene>
    <name evidence="1" type="ORF">C361_02238</name>
</gene>
<dbReference type="AlphaFoldDB" id="A0A854QNV9"/>
<name>A0A854QNV9_CRYNE</name>
<evidence type="ECO:0000313" key="1">
    <source>
        <dbReference type="EMBL" id="OXG25233.1"/>
    </source>
</evidence>
<accession>A0A854QNV9</accession>
<reference evidence="1 2" key="1">
    <citation type="submission" date="2017-06" db="EMBL/GenBank/DDBJ databases">
        <title>Global population genomics of the pathogenic fungus Cryptococcus neoformans var. grubii.</title>
        <authorList>
            <person name="Cuomo C."/>
            <person name="Litvintseva A."/>
            <person name="Chen Y."/>
            <person name="Young S."/>
            <person name="Zeng Q."/>
            <person name="Chapman S."/>
            <person name="Gujja S."/>
            <person name="Saif S."/>
            <person name="Birren B."/>
        </authorList>
    </citation>
    <scope>NUCLEOTIDE SEQUENCE [LARGE SCALE GENOMIC DNA]</scope>
    <source>
        <strain evidence="1 2">Tu259-1</strain>
    </source>
</reference>
<organism evidence="1 2">
    <name type="scientific">Cryptococcus neoformans Tu259-1</name>
    <dbReference type="NCBI Taxonomy" id="1230072"/>
    <lineage>
        <taxon>Eukaryota</taxon>
        <taxon>Fungi</taxon>
        <taxon>Dikarya</taxon>
        <taxon>Basidiomycota</taxon>
        <taxon>Agaricomycotina</taxon>
        <taxon>Tremellomycetes</taxon>
        <taxon>Tremellales</taxon>
        <taxon>Cryptococcaceae</taxon>
        <taxon>Cryptococcus</taxon>
        <taxon>Cryptococcus neoformans species complex</taxon>
    </lineage>
</organism>
<protein>
    <submittedName>
        <fullName evidence="1">Uncharacterized protein</fullName>
    </submittedName>
</protein>